<evidence type="ECO:0000259" key="6">
    <source>
        <dbReference type="Pfam" id="PF01284"/>
    </source>
</evidence>
<proteinExistence type="predicted"/>
<dbReference type="InterPro" id="IPR008253">
    <property type="entry name" value="Marvel"/>
</dbReference>
<feature type="transmembrane region" description="Helical" evidence="5">
    <location>
        <begin position="82"/>
        <end position="103"/>
    </location>
</feature>
<keyword evidence="4 5" id="KW-0472">Membrane</keyword>
<evidence type="ECO:0000256" key="5">
    <source>
        <dbReference type="SAM" id="Phobius"/>
    </source>
</evidence>
<evidence type="ECO:0000313" key="7">
    <source>
        <dbReference type="EMBL" id="TPX57405.1"/>
    </source>
</evidence>
<evidence type="ECO:0000256" key="2">
    <source>
        <dbReference type="ARBA" id="ARBA00022692"/>
    </source>
</evidence>
<evidence type="ECO:0000313" key="8">
    <source>
        <dbReference type="Proteomes" id="UP000318582"/>
    </source>
</evidence>
<feature type="transmembrane region" description="Helical" evidence="5">
    <location>
        <begin position="45"/>
        <end position="62"/>
    </location>
</feature>
<keyword evidence="8" id="KW-1185">Reference proteome</keyword>
<dbReference type="EMBL" id="QEAQ01000053">
    <property type="protein sequence ID" value="TPX57405.1"/>
    <property type="molecule type" value="Genomic_DNA"/>
</dbReference>
<name>A0A507E266_9FUNG</name>
<evidence type="ECO:0000256" key="4">
    <source>
        <dbReference type="ARBA" id="ARBA00023136"/>
    </source>
</evidence>
<feature type="transmembrane region" description="Helical" evidence="5">
    <location>
        <begin position="157"/>
        <end position="177"/>
    </location>
</feature>
<feature type="transmembrane region" description="Helical" evidence="5">
    <location>
        <begin position="115"/>
        <end position="137"/>
    </location>
</feature>
<comment type="caution">
    <text evidence="7">The sequence shown here is derived from an EMBL/GenBank/DDBJ whole genome shotgun (WGS) entry which is preliminary data.</text>
</comment>
<dbReference type="Proteomes" id="UP000318582">
    <property type="component" value="Unassembled WGS sequence"/>
</dbReference>
<protein>
    <recommendedName>
        <fullName evidence="6">MARVEL domain-containing protein</fullName>
    </recommendedName>
</protein>
<dbReference type="AlphaFoldDB" id="A0A507E266"/>
<evidence type="ECO:0000256" key="1">
    <source>
        <dbReference type="ARBA" id="ARBA00004141"/>
    </source>
</evidence>
<gene>
    <name evidence="7" type="ORF">PhCBS80983_g03856</name>
</gene>
<comment type="subcellular location">
    <subcellularLocation>
        <location evidence="1">Membrane</location>
        <topology evidence="1">Multi-pass membrane protein</topology>
    </subcellularLocation>
</comment>
<reference evidence="7 8" key="1">
    <citation type="journal article" date="2019" name="Sci. Rep.">
        <title>Comparative genomics of chytrid fungi reveal insights into the obligate biotrophic and pathogenic lifestyle of Synchytrium endobioticum.</title>
        <authorList>
            <person name="van de Vossenberg B.T.L.H."/>
            <person name="Warris S."/>
            <person name="Nguyen H.D.T."/>
            <person name="van Gent-Pelzer M.P.E."/>
            <person name="Joly D.L."/>
            <person name="van de Geest H.C."/>
            <person name="Bonants P.J.M."/>
            <person name="Smith D.S."/>
            <person name="Levesque C.A."/>
            <person name="van der Lee T.A.J."/>
        </authorList>
    </citation>
    <scope>NUCLEOTIDE SEQUENCE [LARGE SCALE GENOMIC DNA]</scope>
    <source>
        <strain evidence="7 8">CBS 809.83</strain>
    </source>
</reference>
<evidence type="ECO:0000256" key="3">
    <source>
        <dbReference type="ARBA" id="ARBA00022989"/>
    </source>
</evidence>
<accession>A0A507E266</accession>
<sequence length="217" mass="24719">MPAKGLGARLTTLKTISLTKLRTLGPSPTAGSFDRNFQIDKPARFSFRAFQVLVAFASWFFIGRLHNEELIQSHGLWPAVQYLWFLAICSPILSAVLVGQYFFSCLNKSWSSLKVLTLELICDAITFLFWLICIGYIGSQMGTDCKPGNGISQCTNFNWVLAWGGFSIIFWFMSFVWDIQGFMKGVWGWGGERLNDREVDAEIRRMSRNQSRGSRWN</sequence>
<organism evidence="7 8">
    <name type="scientific">Powellomyces hirtus</name>
    <dbReference type="NCBI Taxonomy" id="109895"/>
    <lineage>
        <taxon>Eukaryota</taxon>
        <taxon>Fungi</taxon>
        <taxon>Fungi incertae sedis</taxon>
        <taxon>Chytridiomycota</taxon>
        <taxon>Chytridiomycota incertae sedis</taxon>
        <taxon>Chytridiomycetes</taxon>
        <taxon>Spizellomycetales</taxon>
        <taxon>Powellomycetaceae</taxon>
        <taxon>Powellomyces</taxon>
    </lineage>
</organism>
<feature type="domain" description="MARVEL" evidence="6">
    <location>
        <begin position="45"/>
        <end position="176"/>
    </location>
</feature>
<keyword evidence="3 5" id="KW-1133">Transmembrane helix</keyword>
<dbReference type="GO" id="GO:0016020">
    <property type="term" value="C:membrane"/>
    <property type="evidence" value="ECO:0007669"/>
    <property type="project" value="UniProtKB-SubCell"/>
</dbReference>
<keyword evidence="2 5" id="KW-0812">Transmembrane</keyword>
<dbReference type="Pfam" id="PF01284">
    <property type="entry name" value="MARVEL"/>
    <property type="match status" value="1"/>
</dbReference>